<organism evidence="13 14">
    <name type="scientific">Roseibium algae</name>
    <dbReference type="NCBI Taxonomy" id="3123038"/>
    <lineage>
        <taxon>Bacteria</taxon>
        <taxon>Pseudomonadati</taxon>
        <taxon>Pseudomonadota</taxon>
        <taxon>Alphaproteobacteria</taxon>
        <taxon>Hyphomicrobiales</taxon>
        <taxon>Stappiaceae</taxon>
        <taxon>Roseibium</taxon>
    </lineage>
</organism>
<dbReference type="Pfam" id="PF01794">
    <property type="entry name" value="Ferric_reduct"/>
    <property type="match status" value="1"/>
</dbReference>
<evidence type="ECO:0000256" key="4">
    <source>
        <dbReference type="ARBA" id="ARBA00022723"/>
    </source>
</evidence>
<feature type="transmembrane region" description="Helical" evidence="11">
    <location>
        <begin position="53"/>
        <end position="70"/>
    </location>
</feature>
<evidence type="ECO:0000256" key="2">
    <source>
        <dbReference type="ARBA" id="ARBA00022692"/>
    </source>
</evidence>
<dbReference type="EMBL" id="JBAKIA010000015">
    <property type="protein sequence ID" value="MEJ8476086.1"/>
    <property type="molecule type" value="Genomic_DNA"/>
</dbReference>
<comment type="subcellular location">
    <subcellularLocation>
        <location evidence="1">Membrane</location>
        <topology evidence="1">Multi-pass membrane protein</topology>
    </subcellularLocation>
</comment>
<evidence type="ECO:0000256" key="11">
    <source>
        <dbReference type="SAM" id="Phobius"/>
    </source>
</evidence>
<comment type="cofactor">
    <cofactor evidence="9">
        <name>[2Fe-2S] cluster</name>
        <dbReference type="ChEBI" id="CHEBI:190135"/>
    </cofactor>
</comment>
<feature type="transmembrane region" description="Helical" evidence="11">
    <location>
        <begin position="196"/>
        <end position="216"/>
    </location>
</feature>
<evidence type="ECO:0000256" key="6">
    <source>
        <dbReference type="ARBA" id="ARBA00023004"/>
    </source>
</evidence>
<dbReference type="Gene3D" id="2.102.10.10">
    <property type="entry name" value="Rieske [2Fe-2S] iron-sulphur domain"/>
    <property type="match status" value="1"/>
</dbReference>
<evidence type="ECO:0000256" key="8">
    <source>
        <dbReference type="ARBA" id="ARBA00023136"/>
    </source>
</evidence>
<evidence type="ECO:0000256" key="9">
    <source>
        <dbReference type="ARBA" id="ARBA00034078"/>
    </source>
</evidence>
<feature type="domain" description="Rieske" evidence="12">
    <location>
        <begin position="239"/>
        <end position="334"/>
    </location>
</feature>
<reference evidence="13 14" key="1">
    <citation type="submission" date="2024-02" db="EMBL/GenBank/DDBJ databases">
        <title>Roseibium algae sp. nov., isolated from marine alga (Grateloupia sp.), showing potential in myo-inositol conversion.</title>
        <authorList>
            <person name="Wang Y."/>
        </authorList>
    </citation>
    <scope>NUCLEOTIDE SEQUENCE [LARGE SCALE GENOMIC DNA]</scope>
    <source>
        <strain evidence="13 14">H3510</strain>
    </source>
</reference>
<dbReference type="InterPro" id="IPR036922">
    <property type="entry name" value="Rieske_2Fe-2S_sf"/>
</dbReference>
<feature type="transmembrane region" description="Helical" evidence="11">
    <location>
        <begin position="172"/>
        <end position="190"/>
    </location>
</feature>
<name>A0ABU8TQT8_9HYPH</name>
<protein>
    <submittedName>
        <fullName evidence="13">Rieske 2Fe-2S domain-containing protein</fullName>
    </submittedName>
</protein>
<evidence type="ECO:0000313" key="13">
    <source>
        <dbReference type="EMBL" id="MEJ8476086.1"/>
    </source>
</evidence>
<keyword evidence="14" id="KW-1185">Reference proteome</keyword>
<evidence type="ECO:0000256" key="10">
    <source>
        <dbReference type="ARBA" id="ARBA00038001"/>
    </source>
</evidence>
<feature type="transmembrane region" description="Helical" evidence="11">
    <location>
        <begin position="15"/>
        <end position="33"/>
    </location>
</feature>
<keyword evidence="8 11" id="KW-0472">Membrane</keyword>
<gene>
    <name evidence="13" type="ORF">V6575_18500</name>
</gene>
<dbReference type="PROSITE" id="PS51296">
    <property type="entry name" value="RIESKE"/>
    <property type="match status" value="1"/>
</dbReference>
<evidence type="ECO:0000256" key="3">
    <source>
        <dbReference type="ARBA" id="ARBA00022714"/>
    </source>
</evidence>
<keyword evidence="6" id="KW-0408">Iron</keyword>
<feature type="transmembrane region" description="Helical" evidence="11">
    <location>
        <begin position="90"/>
        <end position="111"/>
    </location>
</feature>
<keyword evidence="3" id="KW-0001">2Fe-2S</keyword>
<comment type="similarity">
    <text evidence="10">Belongs to the bacterial ring-hydroxylating dioxygenase ferredoxin component family.</text>
</comment>
<keyword evidence="5 11" id="KW-1133">Transmembrane helix</keyword>
<dbReference type="InterPro" id="IPR013130">
    <property type="entry name" value="Fe3_Rdtase_TM_dom"/>
</dbReference>
<evidence type="ECO:0000256" key="1">
    <source>
        <dbReference type="ARBA" id="ARBA00004141"/>
    </source>
</evidence>
<accession>A0ABU8TQT8</accession>
<keyword evidence="2 11" id="KW-0812">Transmembrane</keyword>
<dbReference type="SUPFAM" id="SSF50022">
    <property type="entry name" value="ISP domain"/>
    <property type="match status" value="1"/>
</dbReference>
<keyword evidence="7" id="KW-0411">Iron-sulfur</keyword>
<comment type="caution">
    <text evidence="13">The sequence shown here is derived from an EMBL/GenBank/DDBJ whole genome shotgun (WGS) entry which is preliminary data.</text>
</comment>
<evidence type="ECO:0000256" key="7">
    <source>
        <dbReference type="ARBA" id="ARBA00023014"/>
    </source>
</evidence>
<evidence type="ECO:0000259" key="12">
    <source>
        <dbReference type="PROSITE" id="PS51296"/>
    </source>
</evidence>
<proteinExistence type="inferred from homology"/>
<keyword evidence="4" id="KW-0479">Metal-binding</keyword>
<dbReference type="Proteomes" id="UP001385499">
    <property type="component" value="Unassembled WGS sequence"/>
</dbReference>
<dbReference type="RefSeq" id="WP_340276440.1">
    <property type="nucleotide sequence ID" value="NZ_JBAKIA010000015.1"/>
</dbReference>
<dbReference type="PANTHER" id="PTHR21496:SF0">
    <property type="entry name" value="RIESKE DOMAIN-CONTAINING PROTEIN"/>
    <property type="match status" value="1"/>
</dbReference>
<sequence>MSVQFVPVIWNRNKWIYDAVLLIGVVFYIYLYLRVGPSFSEAMRNTDGAILRMRAFGSLAFLMLSMILAIGPLARLDPRYLPLLYNRRHFGVLTAGIACVHATYVIGWYFAFSPTDPYVALLGSNDSFTQLRGFPFEVFGMAALFILLILATTSHDFWLSFLTPPVWKTLHMGIYAAYGFVAFHIGLGAFQTDRGTIFPVIVLGVVTLVSGLHFMAARRDGQAEIRLQAETKAPHTGWVRAGAVADIPDKRAITVDLPDGDRVAIFRYDGKLSAVTNACAHQNGPLGEGKILGGAITCPWHGYQYRPEDGCAPAPFTEKIATYRLMLDKGVVYVEPEPLAPGTRIEPLRFQEANS</sequence>
<feature type="transmembrane region" description="Helical" evidence="11">
    <location>
        <begin position="131"/>
        <end position="151"/>
    </location>
</feature>
<dbReference type="PANTHER" id="PTHR21496">
    <property type="entry name" value="FERREDOXIN-RELATED"/>
    <property type="match status" value="1"/>
</dbReference>
<dbReference type="InterPro" id="IPR017941">
    <property type="entry name" value="Rieske_2Fe-2S"/>
</dbReference>
<evidence type="ECO:0000256" key="5">
    <source>
        <dbReference type="ARBA" id="ARBA00022989"/>
    </source>
</evidence>
<dbReference type="Pfam" id="PF00355">
    <property type="entry name" value="Rieske"/>
    <property type="match status" value="1"/>
</dbReference>
<evidence type="ECO:0000313" key="14">
    <source>
        <dbReference type="Proteomes" id="UP001385499"/>
    </source>
</evidence>